<dbReference type="SMR" id="A0A4Y5R032"/>
<comment type="function">
    <text evidence="5">Is involved in the conjugation of reduced glutathione to a wide number of exogenous and endogenous hydrophobic electrophiles.</text>
</comment>
<evidence type="ECO:0007829" key="9">
    <source>
        <dbReference type="PDB" id="7DW1"/>
    </source>
</evidence>
<dbReference type="InterPro" id="IPR045073">
    <property type="entry name" value="Omega/Tau-like"/>
</dbReference>
<dbReference type="PANTHER" id="PTHR11260">
    <property type="entry name" value="GLUTATHIONE S-TRANSFERASE, GST, SUPERFAMILY, GST DOMAIN CONTAINING"/>
    <property type="match status" value="1"/>
</dbReference>
<reference evidence="12" key="2">
    <citation type="submission" date="2021-01" db="PDB data bank">
        <title>Crystal structure of a glutathione S-transferase mutant SbGSTU6(I55T) from Salix babylonica in complex with glutathione.</title>
        <authorList>
            <person name="Zhuge X.L."/>
            <person name="Yang H.L."/>
        </authorList>
    </citation>
    <scope>X-RAY CRYSTALLOGRAPHY (1.57 ANGSTROMS) IN COMPLEX WITH GLUTATHIONE</scope>
</reference>
<dbReference type="SFLD" id="SFLDG01152">
    <property type="entry name" value="Main.3:_Omega-_and_Tau-like"/>
    <property type="match status" value="1"/>
</dbReference>
<dbReference type="GO" id="GO:0005829">
    <property type="term" value="C:cytosol"/>
    <property type="evidence" value="ECO:0007669"/>
    <property type="project" value="UniProtKB-SubCell"/>
</dbReference>
<feature type="binding site" evidence="9">
    <location>
        <position position="68"/>
    </location>
    <ligand>
        <name>glutathione</name>
        <dbReference type="ChEBI" id="CHEBI:57925"/>
        <label>2</label>
    </ligand>
</feature>
<comment type="similarity">
    <text evidence="3">Belongs to the GST superfamily. Tau family.</text>
</comment>
<dbReference type="SUPFAM" id="SSF52833">
    <property type="entry name" value="Thioredoxin-like"/>
    <property type="match status" value="1"/>
</dbReference>
<evidence type="ECO:0000256" key="2">
    <source>
        <dbReference type="ARBA" id="ARBA00022679"/>
    </source>
</evidence>
<evidence type="ECO:0000256" key="5">
    <source>
        <dbReference type="RuleBase" id="RU369102"/>
    </source>
</evidence>
<dbReference type="GO" id="GO:0004364">
    <property type="term" value="F:glutathione transferase activity"/>
    <property type="evidence" value="ECO:0007669"/>
    <property type="project" value="UniProtKB-UniRule"/>
</dbReference>
<keyword evidence="1" id="KW-0216">Detoxification</keyword>
<dbReference type="CDD" id="cd03058">
    <property type="entry name" value="GST_N_Tau"/>
    <property type="match status" value="1"/>
</dbReference>
<keyword evidence="5" id="KW-0963">Cytoplasm</keyword>
<comment type="subcellular location">
    <subcellularLocation>
        <location evidence="5">Cytoplasm</location>
        <location evidence="5">Cytosol</location>
    </subcellularLocation>
</comment>
<dbReference type="Pfam" id="PF13410">
    <property type="entry name" value="GST_C_2"/>
    <property type="match status" value="1"/>
</dbReference>
<dbReference type="Gene3D" id="3.40.30.10">
    <property type="entry name" value="Glutaredoxin"/>
    <property type="match status" value="1"/>
</dbReference>
<feature type="binding site" evidence="9">
    <location>
        <position position="55"/>
    </location>
    <ligand>
        <name>glutathione</name>
        <dbReference type="ChEBI" id="CHEBI:57925"/>
        <label>2</label>
    </ligand>
</feature>
<dbReference type="FunFam" id="3.40.30.10:FF:000044">
    <property type="entry name" value="Glutathione S-transferase GSTU6"/>
    <property type="match status" value="1"/>
</dbReference>
<dbReference type="SFLD" id="SFLDG00358">
    <property type="entry name" value="Main_(cytGST)"/>
    <property type="match status" value="1"/>
</dbReference>
<reference evidence="8" key="1">
    <citation type="submission" date="2018-12" db="EMBL/GenBank/DDBJ databases">
        <title>Functional divergence of the Salix babylonica GST supergene family.</title>
        <authorList>
            <person name="Zhuge X."/>
        </authorList>
    </citation>
    <scope>NUCLEOTIDE SEQUENCE</scope>
</reference>
<feature type="binding site" evidence="12">
    <location>
        <position position="68"/>
    </location>
    <ligand>
        <name>glutathione</name>
        <dbReference type="ChEBI" id="CHEBI:57925"/>
        <label>1</label>
    </ligand>
</feature>
<evidence type="ECO:0000313" key="8">
    <source>
        <dbReference type="EMBL" id="QCY50341.1"/>
    </source>
</evidence>
<evidence type="ECO:0007829" key="12">
    <source>
        <dbReference type="PDB" id="7DW4"/>
    </source>
</evidence>
<dbReference type="EMBL" id="MK300936">
    <property type="protein sequence ID" value="QCY50341.1"/>
    <property type="molecule type" value="mRNA"/>
</dbReference>
<dbReference type="SUPFAM" id="SSF47616">
    <property type="entry name" value="GST C-terminal domain-like"/>
    <property type="match status" value="1"/>
</dbReference>
<gene>
    <name evidence="8" type="primary">GSTU6</name>
</gene>
<dbReference type="EC" id="2.5.1.18" evidence="5"/>
<accession>A0A4Y5R032</accession>
<dbReference type="Pfam" id="PF02798">
    <property type="entry name" value="GST_N"/>
    <property type="match status" value="1"/>
</dbReference>
<feature type="binding site" evidence="9">
    <location>
        <position position="41"/>
    </location>
    <ligand>
        <name>glutathione</name>
        <dbReference type="ChEBI" id="CHEBI:57925"/>
        <label>2</label>
    </ligand>
</feature>
<dbReference type="FunFam" id="1.20.1050.10:FF:000016">
    <property type="entry name" value="Glutathione S-transferase U9"/>
    <property type="match status" value="1"/>
</dbReference>
<dbReference type="GO" id="GO:0006749">
    <property type="term" value="P:glutathione metabolic process"/>
    <property type="evidence" value="ECO:0007669"/>
    <property type="project" value="InterPro"/>
</dbReference>
<dbReference type="BRENDA" id="2.5.1.18">
    <property type="organism ID" value="5535"/>
</dbReference>
<dbReference type="AlphaFoldDB" id="A0A4Y5R032"/>
<feature type="domain" description="GST C-terminal" evidence="7">
    <location>
        <begin position="89"/>
        <end position="228"/>
    </location>
</feature>
<dbReference type="InterPro" id="IPR036249">
    <property type="entry name" value="Thioredoxin-like_sf"/>
</dbReference>
<evidence type="ECO:0000259" key="7">
    <source>
        <dbReference type="PROSITE" id="PS50405"/>
    </source>
</evidence>
<evidence type="ECO:0007829" key="10">
    <source>
        <dbReference type="PDB" id="7DW2"/>
    </source>
</evidence>
<evidence type="ECO:0000259" key="6">
    <source>
        <dbReference type="PROSITE" id="PS50404"/>
    </source>
</evidence>
<dbReference type="InterPro" id="IPR036282">
    <property type="entry name" value="Glutathione-S-Trfase_C_sf"/>
</dbReference>
<comment type="catalytic activity">
    <reaction evidence="4 5">
        <text>RX + glutathione = an S-substituted glutathione + a halide anion + H(+)</text>
        <dbReference type="Rhea" id="RHEA:16437"/>
        <dbReference type="ChEBI" id="CHEBI:15378"/>
        <dbReference type="ChEBI" id="CHEBI:16042"/>
        <dbReference type="ChEBI" id="CHEBI:17792"/>
        <dbReference type="ChEBI" id="CHEBI:57925"/>
        <dbReference type="ChEBI" id="CHEBI:90779"/>
        <dbReference type="EC" id="2.5.1.18"/>
    </reaction>
</comment>
<dbReference type="GO" id="GO:0009407">
    <property type="term" value="P:toxin catabolic process"/>
    <property type="evidence" value="ECO:0007669"/>
    <property type="project" value="UniProtKB-ARBA"/>
</dbReference>
<dbReference type="PROSITE" id="PS50404">
    <property type="entry name" value="GST_NTER"/>
    <property type="match status" value="1"/>
</dbReference>
<dbReference type="PDB" id="7DW3">
    <property type="method" value="X-ray"/>
    <property type="resolution" value="1.93 A"/>
    <property type="chains" value="A=1-229"/>
</dbReference>
<keyword evidence="2 5" id="KW-0808">Transferase</keyword>
<evidence type="ECO:0000256" key="3">
    <source>
        <dbReference type="ARBA" id="ARBA00025743"/>
    </source>
</evidence>
<keyword evidence="9 10" id="KW-0002">3D-structure</keyword>
<dbReference type="InterPro" id="IPR040079">
    <property type="entry name" value="Glutathione_S-Trfase"/>
</dbReference>
<dbReference type="PROSITE" id="PS50405">
    <property type="entry name" value="GST_CTER"/>
    <property type="match status" value="1"/>
</dbReference>
<dbReference type="InterPro" id="IPR004045">
    <property type="entry name" value="Glutathione_S-Trfase_N"/>
</dbReference>
<evidence type="ECO:0000256" key="1">
    <source>
        <dbReference type="ARBA" id="ARBA00022575"/>
    </source>
</evidence>
<sequence>MAKSDVKLLGAWPSPFVMRPRIALNIKSVEYEFLEETLGSKSQLLLESNPVHKKIPVLIHGGKPICESLVIVEYIDEVWSPGPAILPSDPYDRALARFWAAYLDEKWFPTMRNIAAAKDEEARKALIDQVGEGLVLLEDAFSKCSKGKGFFGGDQIGYLDIAFGSFLGWLRAIEKMNGVKLMDETRTPGLLKWANSFSSHPAVKDVFPETEKLVEFAKVLAKLKATPPK</sequence>
<dbReference type="PDB" id="7DW1">
    <property type="method" value="X-ray"/>
    <property type="resolution" value="2.27 A"/>
    <property type="chains" value="A/B=1-229"/>
</dbReference>
<dbReference type="CDD" id="cd03185">
    <property type="entry name" value="GST_C_Tau"/>
    <property type="match status" value="1"/>
</dbReference>
<evidence type="ECO:0000256" key="4">
    <source>
        <dbReference type="ARBA" id="ARBA00047960"/>
    </source>
</evidence>
<protein>
    <recommendedName>
        <fullName evidence="5">Glutathione S-transferase</fullName>
        <ecNumber evidence="5">2.5.1.18</ecNumber>
    </recommendedName>
</protein>
<dbReference type="SFLD" id="SFLDS00019">
    <property type="entry name" value="Glutathione_Transferase_(cytos"/>
    <property type="match status" value="1"/>
</dbReference>
<reference evidence="9 11" key="3">
    <citation type="submission" date="2021-01" db="PDB data bank">
        <title>Crystal structure of a glutathione S-transferase SbGSTU6 from Salix babylonica in complex with glutathione.</title>
        <authorList>
            <person name="Zhuge X.L."/>
            <person name="Yang H.L."/>
        </authorList>
    </citation>
    <scope>X-RAY CRYSTALLOGRAPHY (1.93 ANGSTROMS) IN COMPLEX WITH GLUTATHIONE</scope>
</reference>
<organism evidence="8">
    <name type="scientific">Salix babylonica</name>
    <name type="common">Babylon weeping willow</name>
    <dbReference type="NCBI Taxonomy" id="75706"/>
    <lineage>
        <taxon>Eukaryota</taxon>
        <taxon>Viridiplantae</taxon>
        <taxon>Streptophyta</taxon>
        <taxon>Embryophyta</taxon>
        <taxon>Tracheophyta</taxon>
        <taxon>Spermatophyta</taxon>
        <taxon>Magnoliopsida</taxon>
        <taxon>eudicotyledons</taxon>
        <taxon>Gunneridae</taxon>
        <taxon>Pentapetalae</taxon>
        <taxon>rosids</taxon>
        <taxon>fabids</taxon>
        <taxon>Malpighiales</taxon>
        <taxon>Salicaceae</taxon>
        <taxon>Saliceae</taxon>
        <taxon>Salix</taxon>
    </lineage>
</organism>
<reference evidence="10" key="4">
    <citation type="submission" date="2021-01" db="PDB data bank">
        <title>Crystal structure of a glutathione S-transferase SbGSTU6 from Salix babylonica.</title>
        <authorList>
            <person name="Zhuge X.L."/>
            <person name="Yang H.L."/>
        </authorList>
    </citation>
    <scope>X-RAY CRYSTALLOGRAPHY (1.74 ANGSTROMS)</scope>
</reference>
<dbReference type="PDB" id="7DW4">
    <property type="method" value="X-ray"/>
    <property type="resolution" value="1.57 A"/>
    <property type="chains" value="A=1-229"/>
</dbReference>
<proteinExistence type="evidence at protein level"/>
<name>A0A4Y5R032_SALBB</name>
<dbReference type="PANTHER" id="PTHR11260:SF615">
    <property type="entry name" value="GLUTATHIONE S-TRANSFERASE U17"/>
    <property type="match status" value="1"/>
</dbReference>
<dbReference type="InterPro" id="IPR010987">
    <property type="entry name" value="Glutathione-S-Trfase_C-like"/>
</dbReference>
<feature type="domain" description="GST N-terminal" evidence="6">
    <location>
        <begin position="4"/>
        <end position="83"/>
    </location>
</feature>
<dbReference type="InterPro" id="IPR045074">
    <property type="entry name" value="GST_C_Tau"/>
</dbReference>
<dbReference type="Gene3D" id="1.20.1050.10">
    <property type="match status" value="1"/>
</dbReference>
<evidence type="ECO:0007829" key="11">
    <source>
        <dbReference type="PDB" id="7DW3"/>
    </source>
</evidence>
<dbReference type="PDB" id="7DW2">
    <property type="method" value="X-ray"/>
    <property type="resolution" value="1.74 A"/>
    <property type="chains" value="A/B/C/D=1-229"/>
</dbReference>